<feature type="region of interest" description="Disordered" evidence="1">
    <location>
        <begin position="621"/>
        <end position="650"/>
    </location>
</feature>
<feature type="compositionally biased region" description="Basic and acidic residues" evidence="1">
    <location>
        <begin position="641"/>
        <end position="650"/>
    </location>
</feature>
<keyword evidence="3" id="KW-1185">Reference proteome</keyword>
<feature type="compositionally biased region" description="Acidic residues" evidence="1">
    <location>
        <begin position="627"/>
        <end position="640"/>
    </location>
</feature>
<proteinExistence type="predicted"/>
<dbReference type="Proteomes" id="UP001515480">
    <property type="component" value="Unassembled WGS sequence"/>
</dbReference>
<name>A0AB34J3J9_PRYPA</name>
<comment type="caution">
    <text evidence="2">The sequence shown here is derived from an EMBL/GenBank/DDBJ whole genome shotgun (WGS) entry which is preliminary data.</text>
</comment>
<evidence type="ECO:0000313" key="3">
    <source>
        <dbReference type="Proteomes" id="UP001515480"/>
    </source>
</evidence>
<reference evidence="2 3" key="1">
    <citation type="journal article" date="2024" name="Science">
        <title>Giant polyketide synthase enzymes in the biosynthesis of giant marine polyether toxins.</title>
        <authorList>
            <person name="Fallon T.R."/>
            <person name="Shende V.V."/>
            <person name="Wierzbicki I.H."/>
            <person name="Pendleton A.L."/>
            <person name="Watervoot N.F."/>
            <person name="Auber R.P."/>
            <person name="Gonzalez D.J."/>
            <person name="Wisecaver J.H."/>
            <person name="Moore B.S."/>
        </authorList>
    </citation>
    <scope>NUCLEOTIDE SEQUENCE [LARGE SCALE GENOMIC DNA]</scope>
    <source>
        <strain evidence="2 3">12B1</strain>
    </source>
</reference>
<dbReference type="AlphaFoldDB" id="A0AB34J3J9"/>
<dbReference type="EMBL" id="JBGBPQ010000013">
    <property type="protein sequence ID" value="KAL1512248.1"/>
    <property type="molecule type" value="Genomic_DNA"/>
</dbReference>
<evidence type="ECO:0000256" key="1">
    <source>
        <dbReference type="SAM" id="MobiDB-lite"/>
    </source>
</evidence>
<gene>
    <name evidence="2" type="ORF">AB1Y20_005510</name>
</gene>
<evidence type="ECO:0000313" key="2">
    <source>
        <dbReference type="EMBL" id="KAL1512248.1"/>
    </source>
</evidence>
<sequence length="650" mass="73945">MWMVAGGLPMRLNRRPVFRDYARSLEPRIVLPHNETVHRLASLTDELQLQYLRRARANHIAMFKGLPCIGLQLDLWTDRNSGIAYAAVHASMVMVASDESVYSKESPPLCLMDELLHFRAFPYTKHTAKNISEWLVGLLTAEQIPAEAISGVTPDGASDGQAGCKLVEGLKSKVDVCQLHELQRCILYSIGLAGSKQNCRNRDFRDLIRVNKRLVQLTHQSREVSDALRKFQMDNNIPDHKIISTVRTNQTRWSNQKAQISRNNLMRPIFDPVMSVYRRENVNETAILEVGSESDDSEGETPRGPYSGPARELKRKDIGFKDDLWNANLEAEAFLTRPADMKQIMENNRYVTGAQGVHLMINLKKLNSPFKPLKVFMFPTSMAVKDRERAHQMVEAENLADFIPKARAELVRQIDMRFVDKEFSDARHVHLYMSKGIPAEKVLSADNLQRAKALYLKWLHSLVTAGVVGIRSSPRKKKKKEKVNLLDAMHDSDDDDSATMADDCRGQDRVREEMLQWQELPAASIKKHIGDQGLLNEFTLIHEFRDELPLHYKLFMQVASHRGNEANAEDTFSLSGSLSNRNTHTQPGFLATLVRINKNRRVSEPTWKAILSAYKHKHRKLPTLGDDVTDDEDEDADADPVEDHDINECD</sequence>
<feature type="region of interest" description="Disordered" evidence="1">
    <location>
        <begin position="289"/>
        <end position="312"/>
    </location>
</feature>
<organism evidence="2 3">
    <name type="scientific">Prymnesium parvum</name>
    <name type="common">Toxic golden alga</name>
    <dbReference type="NCBI Taxonomy" id="97485"/>
    <lineage>
        <taxon>Eukaryota</taxon>
        <taxon>Haptista</taxon>
        <taxon>Haptophyta</taxon>
        <taxon>Prymnesiophyceae</taxon>
        <taxon>Prymnesiales</taxon>
        <taxon>Prymnesiaceae</taxon>
        <taxon>Prymnesium</taxon>
    </lineage>
</organism>
<accession>A0AB34J3J9</accession>
<protein>
    <submittedName>
        <fullName evidence="2">Uncharacterized protein</fullName>
    </submittedName>
</protein>